<feature type="domain" description="Scaffold protein Nfu/NifU N-terminal" evidence="1">
    <location>
        <begin position="3"/>
        <end position="85"/>
    </location>
</feature>
<dbReference type="InterPro" id="IPR036498">
    <property type="entry name" value="Nfu/NifU_N_sf"/>
</dbReference>
<dbReference type="RefSeq" id="WP_091660429.1">
    <property type="nucleotide sequence ID" value="NZ_FONT01000003.1"/>
</dbReference>
<gene>
    <name evidence="2" type="ORF">SAMN05192532_103226</name>
</gene>
<dbReference type="Gene3D" id="3.30.1370.70">
    <property type="entry name" value="Scaffold protein Nfu/NifU, N-terminal domain"/>
    <property type="match status" value="1"/>
</dbReference>
<protein>
    <submittedName>
        <fullName evidence="2">Scaffold protein Nfu/NifU N terminal</fullName>
    </submittedName>
</protein>
<dbReference type="EMBL" id="FONT01000003">
    <property type="protein sequence ID" value="SFE72207.1"/>
    <property type="molecule type" value="Genomic_DNA"/>
</dbReference>
<dbReference type="Proteomes" id="UP000199516">
    <property type="component" value="Unassembled WGS sequence"/>
</dbReference>
<dbReference type="OrthoDB" id="2968418at2"/>
<evidence type="ECO:0000313" key="3">
    <source>
        <dbReference type="Proteomes" id="UP000199516"/>
    </source>
</evidence>
<dbReference type="STRING" id="930128.SAMN05192532_103226"/>
<dbReference type="SUPFAM" id="SSF110836">
    <property type="entry name" value="Hypothetical protein SAV1430"/>
    <property type="match status" value="1"/>
</dbReference>
<reference evidence="2 3" key="1">
    <citation type="submission" date="2016-10" db="EMBL/GenBank/DDBJ databases">
        <authorList>
            <person name="de Groot N.N."/>
        </authorList>
    </citation>
    <scope>NUCLEOTIDE SEQUENCE [LARGE SCALE GENOMIC DNA]</scope>
    <source>
        <strain evidence="2 3">DSM 23995</strain>
    </source>
</reference>
<dbReference type="InterPro" id="IPR014824">
    <property type="entry name" value="Nfu/NifU_N"/>
</dbReference>
<evidence type="ECO:0000313" key="2">
    <source>
        <dbReference type="EMBL" id="SFE72207.1"/>
    </source>
</evidence>
<dbReference type="Pfam" id="PF08712">
    <property type="entry name" value="Nfu_N"/>
    <property type="match status" value="1"/>
</dbReference>
<name>A0A1I2CV49_9BACI</name>
<proteinExistence type="predicted"/>
<evidence type="ECO:0000259" key="1">
    <source>
        <dbReference type="SMART" id="SM00932"/>
    </source>
</evidence>
<accession>A0A1I2CV49</accession>
<sequence>MELKVDQTPNPNAIKFTAQETLFEGSTSFKKGDNPDHPLAQALLEIDGVDNIFGYGDFVTVNKTMEADWEDIIPKIQEAYNQHHG</sequence>
<dbReference type="SMART" id="SM00932">
    <property type="entry name" value="Nfu_N"/>
    <property type="match status" value="1"/>
</dbReference>
<organism evidence="2 3">
    <name type="scientific">Alteribacillus iranensis</name>
    <dbReference type="NCBI Taxonomy" id="930128"/>
    <lineage>
        <taxon>Bacteria</taxon>
        <taxon>Bacillati</taxon>
        <taxon>Bacillota</taxon>
        <taxon>Bacilli</taxon>
        <taxon>Bacillales</taxon>
        <taxon>Bacillaceae</taxon>
        <taxon>Alteribacillus</taxon>
    </lineage>
</organism>
<keyword evidence="3" id="KW-1185">Reference proteome</keyword>
<dbReference type="AlphaFoldDB" id="A0A1I2CV49"/>